<feature type="compositionally biased region" description="Basic and acidic residues" evidence="1">
    <location>
        <begin position="26"/>
        <end position="76"/>
    </location>
</feature>
<feature type="compositionally biased region" description="Basic and acidic residues" evidence="1">
    <location>
        <begin position="87"/>
        <end position="104"/>
    </location>
</feature>
<dbReference type="EMBL" id="JANPWB010000008">
    <property type="protein sequence ID" value="KAJ1167251.1"/>
    <property type="molecule type" value="Genomic_DNA"/>
</dbReference>
<gene>
    <name evidence="2" type="ORF">NDU88_007644</name>
</gene>
<feature type="non-terminal residue" evidence="2">
    <location>
        <position position="1"/>
    </location>
</feature>
<feature type="non-terminal residue" evidence="2">
    <location>
        <position position="123"/>
    </location>
</feature>
<protein>
    <submittedName>
        <fullName evidence="2">Uncharacterized protein</fullName>
    </submittedName>
</protein>
<keyword evidence="3" id="KW-1185">Reference proteome</keyword>
<name>A0AAV7ST38_PLEWA</name>
<proteinExistence type="predicted"/>
<evidence type="ECO:0000256" key="1">
    <source>
        <dbReference type="SAM" id="MobiDB-lite"/>
    </source>
</evidence>
<evidence type="ECO:0000313" key="3">
    <source>
        <dbReference type="Proteomes" id="UP001066276"/>
    </source>
</evidence>
<comment type="caution">
    <text evidence="2">The sequence shown here is derived from an EMBL/GenBank/DDBJ whole genome shotgun (WGS) entry which is preliminary data.</text>
</comment>
<sequence>RGGGGNAPAAPWAKINTETGTGSGETLKESTERRQESAEKRLQRQERRESSRGAREPQERARDRSGSLRAPREARELSGTWRPPQHHSIETTRDLLCHTGERQRATRRPGYGAAREMGDSHER</sequence>
<accession>A0AAV7ST38</accession>
<evidence type="ECO:0000313" key="2">
    <source>
        <dbReference type="EMBL" id="KAJ1167251.1"/>
    </source>
</evidence>
<feature type="region of interest" description="Disordered" evidence="1">
    <location>
        <begin position="1"/>
        <end position="123"/>
    </location>
</feature>
<organism evidence="2 3">
    <name type="scientific">Pleurodeles waltl</name>
    <name type="common">Iberian ribbed newt</name>
    <dbReference type="NCBI Taxonomy" id="8319"/>
    <lineage>
        <taxon>Eukaryota</taxon>
        <taxon>Metazoa</taxon>
        <taxon>Chordata</taxon>
        <taxon>Craniata</taxon>
        <taxon>Vertebrata</taxon>
        <taxon>Euteleostomi</taxon>
        <taxon>Amphibia</taxon>
        <taxon>Batrachia</taxon>
        <taxon>Caudata</taxon>
        <taxon>Salamandroidea</taxon>
        <taxon>Salamandridae</taxon>
        <taxon>Pleurodelinae</taxon>
        <taxon>Pleurodeles</taxon>
    </lineage>
</organism>
<dbReference type="Proteomes" id="UP001066276">
    <property type="component" value="Chromosome 4_2"/>
</dbReference>
<dbReference type="AlphaFoldDB" id="A0AAV7ST38"/>
<reference evidence="2" key="1">
    <citation type="journal article" date="2022" name="bioRxiv">
        <title>Sequencing and chromosome-scale assembly of the giantPleurodeles waltlgenome.</title>
        <authorList>
            <person name="Brown T."/>
            <person name="Elewa A."/>
            <person name="Iarovenko S."/>
            <person name="Subramanian E."/>
            <person name="Araus A.J."/>
            <person name="Petzold A."/>
            <person name="Susuki M."/>
            <person name="Suzuki K.-i.T."/>
            <person name="Hayashi T."/>
            <person name="Toyoda A."/>
            <person name="Oliveira C."/>
            <person name="Osipova E."/>
            <person name="Leigh N.D."/>
            <person name="Simon A."/>
            <person name="Yun M.H."/>
        </authorList>
    </citation>
    <scope>NUCLEOTIDE SEQUENCE</scope>
    <source>
        <strain evidence="2">20211129_DDA</strain>
        <tissue evidence="2">Liver</tissue>
    </source>
</reference>